<feature type="domain" description="FCH" evidence="1">
    <location>
        <begin position="8"/>
        <end position="45"/>
    </location>
</feature>
<accession>A0A7R9IA63</accession>
<reference evidence="2" key="1">
    <citation type="submission" date="2020-11" db="EMBL/GenBank/DDBJ databases">
        <authorList>
            <person name="Tran Van P."/>
        </authorList>
    </citation>
    <scope>NUCLEOTIDE SEQUENCE</scope>
</reference>
<proteinExistence type="predicted"/>
<dbReference type="Pfam" id="PF00611">
    <property type="entry name" value="FCH"/>
    <property type="match status" value="1"/>
</dbReference>
<evidence type="ECO:0000313" key="2">
    <source>
        <dbReference type="EMBL" id="CAD7453566.1"/>
    </source>
</evidence>
<sequence>MRPPKQDQYENLSLHTQKGIEFLEKYGHFIRDRCAIEMDYAGKLRGRQTVLIVHPFHGVSFHAPMR</sequence>
<name>A0A7R9IA63_9NEOP</name>
<evidence type="ECO:0000259" key="1">
    <source>
        <dbReference type="Pfam" id="PF00611"/>
    </source>
</evidence>
<protein>
    <recommendedName>
        <fullName evidence="1">FCH domain-containing protein</fullName>
    </recommendedName>
</protein>
<dbReference type="Gene3D" id="1.20.1270.60">
    <property type="entry name" value="Arfaptin homology (AH) domain/BAR domain"/>
    <property type="match status" value="1"/>
</dbReference>
<dbReference type="AlphaFoldDB" id="A0A7R9IA63"/>
<gene>
    <name evidence="2" type="ORF">TTEB3V08_LOCUS1696</name>
</gene>
<organism evidence="2">
    <name type="scientific">Timema tahoe</name>
    <dbReference type="NCBI Taxonomy" id="61484"/>
    <lineage>
        <taxon>Eukaryota</taxon>
        <taxon>Metazoa</taxon>
        <taxon>Ecdysozoa</taxon>
        <taxon>Arthropoda</taxon>
        <taxon>Hexapoda</taxon>
        <taxon>Insecta</taxon>
        <taxon>Pterygota</taxon>
        <taxon>Neoptera</taxon>
        <taxon>Polyneoptera</taxon>
        <taxon>Phasmatodea</taxon>
        <taxon>Timematodea</taxon>
        <taxon>Timematoidea</taxon>
        <taxon>Timematidae</taxon>
        <taxon>Timema</taxon>
    </lineage>
</organism>
<dbReference type="SUPFAM" id="SSF103657">
    <property type="entry name" value="BAR/IMD domain-like"/>
    <property type="match status" value="1"/>
</dbReference>
<dbReference type="InterPro" id="IPR001060">
    <property type="entry name" value="FCH_dom"/>
</dbReference>
<dbReference type="InterPro" id="IPR027267">
    <property type="entry name" value="AH/BAR_dom_sf"/>
</dbReference>
<dbReference type="EMBL" id="OE000357">
    <property type="protein sequence ID" value="CAD7453566.1"/>
    <property type="molecule type" value="Genomic_DNA"/>
</dbReference>